<dbReference type="Pfam" id="PF00005">
    <property type="entry name" value="ABC_tran"/>
    <property type="match status" value="1"/>
</dbReference>
<proteinExistence type="predicted"/>
<evidence type="ECO:0000256" key="2">
    <source>
        <dbReference type="ARBA" id="ARBA00022741"/>
    </source>
</evidence>
<evidence type="ECO:0000259" key="4">
    <source>
        <dbReference type="PROSITE" id="PS50893"/>
    </source>
</evidence>
<dbReference type="InterPro" id="IPR003439">
    <property type="entry name" value="ABC_transporter-like_ATP-bd"/>
</dbReference>
<feature type="domain" description="ABC transporter" evidence="4">
    <location>
        <begin position="2"/>
        <end position="238"/>
    </location>
</feature>
<dbReference type="Gene3D" id="3.40.50.300">
    <property type="entry name" value="P-loop containing nucleotide triphosphate hydrolases"/>
    <property type="match status" value="1"/>
</dbReference>
<protein>
    <submittedName>
        <fullName evidence="5">ABC transporter, ATP-binding protein</fullName>
    </submittedName>
</protein>
<dbReference type="PANTHER" id="PTHR43023">
    <property type="entry name" value="PROTEIN TRIGALACTOSYLDIACYLGLYCEROL 3, CHLOROPLASTIC"/>
    <property type="match status" value="1"/>
</dbReference>
<dbReference type="OrthoDB" id="9802264at2"/>
<dbReference type="InterPro" id="IPR003593">
    <property type="entry name" value="AAA+_ATPase"/>
</dbReference>
<dbReference type="SUPFAM" id="SSF52540">
    <property type="entry name" value="P-loop containing nucleoside triphosphate hydrolases"/>
    <property type="match status" value="1"/>
</dbReference>
<evidence type="ECO:0000313" key="5">
    <source>
        <dbReference type="EMBL" id="CEN34107.1"/>
    </source>
</evidence>
<evidence type="ECO:0000256" key="1">
    <source>
        <dbReference type="ARBA" id="ARBA00022448"/>
    </source>
</evidence>
<dbReference type="GO" id="GO:0005524">
    <property type="term" value="F:ATP binding"/>
    <property type="evidence" value="ECO:0007669"/>
    <property type="project" value="UniProtKB-KW"/>
</dbReference>
<sequence>MIQVENLHKSFNENPVLKGISTTFEKGKTNLIIGQSGSGKTVFLKSLLGLFIPDKGDIIYDGVRYAEMKRDERTKLRQKMGMVFQGSALFDSMTVLENVMFPLKMFSTKTKDEIRERADMVLNRVNLINAENKLPSEISGGMQKRVAIARAIVNRPNYLFCDEPNSGLDPKTAIVIDNLIKEITEEFNITTVINTHDMNSVMEIGEKIIFLKNGYKEWEGSKETIFRTDNEAVTDFVYSSELFKKVRKAYLDEVDSEM</sequence>
<dbReference type="PROSITE" id="PS00211">
    <property type="entry name" value="ABC_TRANSPORTER_1"/>
    <property type="match status" value="1"/>
</dbReference>
<keyword evidence="2" id="KW-0547">Nucleotide-binding</keyword>
<evidence type="ECO:0000313" key="6">
    <source>
        <dbReference type="Proteomes" id="UP000038083"/>
    </source>
</evidence>
<keyword evidence="3 5" id="KW-0067">ATP-binding</keyword>
<dbReference type="SMART" id="SM00382">
    <property type="entry name" value="AAA"/>
    <property type="match status" value="1"/>
</dbReference>
<dbReference type="PANTHER" id="PTHR43023:SF6">
    <property type="entry name" value="INTERMEMBRANE PHOSPHOLIPID TRANSPORT SYSTEM ATP-BINDING PROTEIN MLAF"/>
    <property type="match status" value="1"/>
</dbReference>
<evidence type="ECO:0000256" key="3">
    <source>
        <dbReference type="ARBA" id="ARBA00022840"/>
    </source>
</evidence>
<accession>A0A0B7HF00</accession>
<name>A0A0B7HF00_9FLAO</name>
<gene>
    <name evidence="5" type="ORF">CCYN74_100051</name>
</gene>
<dbReference type="PROSITE" id="PS50893">
    <property type="entry name" value="ABC_TRANSPORTER_2"/>
    <property type="match status" value="1"/>
</dbReference>
<organism evidence="5 6">
    <name type="scientific">Capnocytophaga cynodegmi</name>
    <dbReference type="NCBI Taxonomy" id="28189"/>
    <lineage>
        <taxon>Bacteria</taxon>
        <taxon>Pseudomonadati</taxon>
        <taxon>Bacteroidota</taxon>
        <taxon>Flavobacteriia</taxon>
        <taxon>Flavobacteriales</taxon>
        <taxon>Flavobacteriaceae</taxon>
        <taxon>Capnocytophaga</taxon>
    </lineage>
</organism>
<dbReference type="AlphaFoldDB" id="A0A0B7HF00"/>
<dbReference type="EMBL" id="CDOG01000002">
    <property type="protein sequence ID" value="CEN34107.1"/>
    <property type="molecule type" value="Genomic_DNA"/>
</dbReference>
<dbReference type="RefSeq" id="WP_018279697.1">
    <property type="nucleotide sequence ID" value="NZ_CDOF01000025.1"/>
</dbReference>
<keyword evidence="1" id="KW-0813">Transport</keyword>
<dbReference type="GO" id="GO:0016887">
    <property type="term" value="F:ATP hydrolysis activity"/>
    <property type="evidence" value="ECO:0007669"/>
    <property type="project" value="InterPro"/>
</dbReference>
<dbReference type="InterPro" id="IPR027417">
    <property type="entry name" value="P-loop_NTPase"/>
</dbReference>
<dbReference type="Proteomes" id="UP000038083">
    <property type="component" value="Unassembled WGS sequence"/>
</dbReference>
<reference evidence="5 6" key="1">
    <citation type="submission" date="2015-01" db="EMBL/GenBank/DDBJ databases">
        <authorList>
            <person name="MANFREDI Pablo"/>
        </authorList>
    </citation>
    <scope>NUCLEOTIDE SEQUENCE [LARGE SCALE GENOMIC DNA]</scope>
    <source>
        <strain evidence="5 6">Ccy74</strain>
    </source>
</reference>
<dbReference type="InterPro" id="IPR017871">
    <property type="entry name" value="ABC_transporter-like_CS"/>
</dbReference>